<dbReference type="OrthoDB" id="102453at2"/>
<reference evidence="9 10" key="1">
    <citation type="submission" date="2017-01" db="EMBL/GenBank/DDBJ databases">
        <authorList>
            <person name="Mah S.A."/>
            <person name="Swanson W.J."/>
            <person name="Moy G.W."/>
            <person name="Vacquier V.D."/>
        </authorList>
    </citation>
    <scope>NUCLEOTIDE SEQUENCE [LARGE SCALE GENOMIC DNA]</scope>
    <source>
        <strain evidence="9 10">DSM 16927</strain>
    </source>
</reference>
<accession>A0A1N7KG96</accession>
<evidence type="ECO:0000256" key="5">
    <source>
        <dbReference type="ARBA" id="ARBA00022989"/>
    </source>
</evidence>
<evidence type="ECO:0000313" key="11">
    <source>
        <dbReference type="Proteomes" id="UP000279541"/>
    </source>
</evidence>
<sequence length="740" mass="85340">MKSKQSFILFSVIFYFAAFFVLSSVIMDDTIDGNAIHKWTSRRDISENQLKFFMIMPLIIIANFSKNYSEKLPKIENITVIGLVSLAILFIPANFLIFLPRAAIVGIYFLCFATNLGLAFMIGTYLFSKKAIRDQFNDENETFEQTREKIETPFSLNLEYEFYFEGKWNKGWVNLINVFAGIWIFGLMNSGKSFTWFLQAIYQFIKKDYTLAVFDYKFPELTNITYKMHKRLKSKNNFFVLCLDDATVSNRCNPISNRYIKSVQDMDVLSEIFIKSNNNQFDKFFDGSAQGILTAIMYILRVWERKHGIPVCSVSHAMILSSVKIDYLLPQLLSQRDILAQVTSVRDGFLAAESSSGQLAGQLGSLANNLRSLISKDILYILSGNDFDLELNNPDNPKILCIGSSQKKAQITAPIVSVFFEIIARETNVVNKKRSPFMILGDEFARVFFKSLPEYVSSGRSNQCGIMAGMQGIPQLEERLKKEVSSAIVDITANLICGKAGNETAKYVSERIGKTNQKRTNLQESAEGEYSFNHGTDKDYLVSQSRISTLGVGEFCGTIVDEYNLKIKQKRFFGRFLFDKNITPILEDNNEIEKLIKPDPVRVEHFFQLHKNEMETYGFFDTISSTKSGELYQKIYIFDFYILFLELDLDGLENLIYKDLSSRELREIEELKEIVYERLRKKIESNEIDKFLTDHQNQLYDQIEEIVRAEYFEMMGKKIQDDLFNVENKTETLITKEELF</sequence>
<keyword evidence="6 7" id="KW-0472">Membrane</keyword>
<protein>
    <submittedName>
        <fullName evidence="9">Type IV secretory system Conjugative DNA transfer</fullName>
    </submittedName>
</protein>
<dbReference type="KEGG" id="cjt:EG359_22525"/>
<reference evidence="8 11" key="2">
    <citation type="submission" date="2018-11" db="EMBL/GenBank/DDBJ databases">
        <title>Proposal to divide the Flavobacteriaceae and reorganize its genera based on Amino Acid Identity values calculated from whole genome sequences.</title>
        <authorList>
            <person name="Nicholson A.C."/>
            <person name="Gulvik C.A."/>
            <person name="Whitney A.M."/>
            <person name="Humrighouse B.W."/>
            <person name="Bell M."/>
            <person name="Holmes B."/>
            <person name="Steigerwalt A.G."/>
            <person name="Villarma A."/>
            <person name="Sheth M."/>
            <person name="Batra D."/>
            <person name="Pryor J."/>
            <person name="Bernardet J.-F."/>
            <person name="Hugo C."/>
            <person name="Kampfer P."/>
            <person name="Newman J."/>
            <person name="McQuiston J.R."/>
        </authorList>
    </citation>
    <scope>NUCLEOTIDE SEQUENCE [LARGE SCALE GENOMIC DNA]</scope>
    <source>
        <strain evidence="8 11">DSM 16927</strain>
        <plasmid evidence="8 11">unnamed</plasmid>
    </source>
</reference>
<dbReference type="PANTHER" id="PTHR37937:SF1">
    <property type="entry name" value="CONJUGATIVE TRANSFER: DNA TRANSPORT"/>
    <property type="match status" value="1"/>
</dbReference>
<dbReference type="EMBL" id="CP033927">
    <property type="protein sequence ID" value="AZB02437.1"/>
    <property type="molecule type" value="Genomic_DNA"/>
</dbReference>
<feature type="transmembrane region" description="Helical" evidence="7">
    <location>
        <begin position="48"/>
        <end position="65"/>
    </location>
</feature>
<keyword evidence="3" id="KW-1003">Cell membrane</keyword>
<dbReference type="Proteomes" id="UP000279541">
    <property type="component" value="Plasmid unnamed"/>
</dbReference>
<geneLocation type="plasmid" evidence="8 11">
    <name>unnamed</name>
</geneLocation>
<dbReference type="PANTHER" id="PTHR37937">
    <property type="entry name" value="CONJUGATIVE TRANSFER: DNA TRANSPORT"/>
    <property type="match status" value="1"/>
</dbReference>
<dbReference type="SUPFAM" id="SSF52540">
    <property type="entry name" value="P-loop containing nucleoside triphosphate hydrolases"/>
    <property type="match status" value="1"/>
</dbReference>
<keyword evidence="8" id="KW-0614">Plasmid</keyword>
<dbReference type="InterPro" id="IPR003688">
    <property type="entry name" value="TraG/VirD4"/>
</dbReference>
<dbReference type="InterPro" id="IPR051539">
    <property type="entry name" value="T4SS-coupling_protein"/>
</dbReference>
<dbReference type="InterPro" id="IPR027417">
    <property type="entry name" value="P-loop_NTPase"/>
</dbReference>
<dbReference type="GO" id="GO:0005886">
    <property type="term" value="C:plasma membrane"/>
    <property type="evidence" value="ECO:0007669"/>
    <property type="project" value="UniProtKB-SubCell"/>
</dbReference>
<evidence type="ECO:0000313" key="10">
    <source>
        <dbReference type="Proteomes" id="UP000186106"/>
    </source>
</evidence>
<keyword evidence="5 7" id="KW-1133">Transmembrane helix</keyword>
<gene>
    <name evidence="8" type="ORF">EG359_22525</name>
    <name evidence="9" type="ORF">SAMN05421768_11216</name>
</gene>
<dbReference type="AlphaFoldDB" id="A0A1N7KG96"/>
<name>A0A1N7KG96_9FLAO</name>
<evidence type="ECO:0000256" key="2">
    <source>
        <dbReference type="ARBA" id="ARBA00008806"/>
    </source>
</evidence>
<evidence type="ECO:0000313" key="8">
    <source>
        <dbReference type="EMBL" id="AZB02437.1"/>
    </source>
</evidence>
<evidence type="ECO:0000256" key="4">
    <source>
        <dbReference type="ARBA" id="ARBA00022692"/>
    </source>
</evidence>
<feature type="transmembrane region" description="Helical" evidence="7">
    <location>
        <begin position="105"/>
        <end position="127"/>
    </location>
</feature>
<dbReference type="EMBL" id="FTNZ01000012">
    <property type="protein sequence ID" value="SIS60626.1"/>
    <property type="molecule type" value="Genomic_DNA"/>
</dbReference>
<keyword evidence="11" id="KW-1185">Reference proteome</keyword>
<comment type="similarity">
    <text evidence="2">Belongs to the VirD4/TraG family.</text>
</comment>
<proteinExistence type="inferred from homology"/>
<evidence type="ECO:0000256" key="3">
    <source>
        <dbReference type="ARBA" id="ARBA00022475"/>
    </source>
</evidence>
<feature type="transmembrane region" description="Helical" evidence="7">
    <location>
        <begin position="7"/>
        <end position="28"/>
    </location>
</feature>
<dbReference type="Pfam" id="PF02534">
    <property type="entry name" value="T4SS-DNA_transf"/>
    <property type="match status" value="1"/>
</dbReference>
<dbReference type="STRING" id="112234.SAMN05421768_11216"/>
<evidence type="ECO:0000256" key="7">
    <source>
        <dbReference type="SAM" id="Phobius"/>
    </source>
</evidence>
<evidence type="ECO:0000256" key="1">
    <source>
        <dbReference type="ARBA" id="ARBA00004651"/>
    </source>
</evidence>
<feature type="transmembrane region" description="Helical" evidence="7">
    <location>
        <begin position="77"/>
        <end position="99"/>
    </location>
</feature>
<feature type="transmembrane region" description="Helical" evidence="7">
    <location>
        <begin position="171"/>
        <end position="188"/>
    </location>
</feature>
<organism evidence="9 10">
    <name type="scientific">Chryseobacterium joostei</name>
    <dbReference type="NCBI Taxonomy" id="112234"/>
    <lineage>
        <taxon>Bacteria</taxon>
        <taxon>Pseudomonadati</taxon>
        <taxon>Bacteroidota</taxon>
        <taxon>Flavobacteriia</taxon>
        <taxon>Flavobacteriales</taxon>
        <taxon>Weeksellaceae</taxon>
        <taxon>Chryseobacterium group</taxon>
        <taxon>Chryseobacterium</taxon>
    </lineage>
</organism>
<dbReference type="Proteomes" id="UP000186106">
    <property type="component" value="Unassembled WGS sequence"/>
</dbReference>
<dbReference type="Gene3D" id="3.40.50.300">
    <property type="entry name" value="P-loop containing nucleotide triphosphate hydrolases"/>
    <property type="match status" value="1"/>
</dbReference>
<evidence type="ECO:0000256" key="6">
    <source>
        <dbReference type="ARBA" id="ARBA00023136"/>
    </source>
</evidence>
<comment type="subcellular location">
    <subcellularLocation>
        <location evidence="1">Cell membrane</location>
        <topology evidence="1">Multi-pass membrane protein</topology>
    </subcellularLocation>
</comment>
<keyword evidence="4 7" id="KW-0812">Transmembrane</keyword>
<evidence type="ECO:0000313" key="9">
    <source>
        <dbReference type="EMBL" id="SIS60626.1"/>
    </source>
</evidence>